<evidence type="ECO:0000256" key="1">
    <source>
        <dbReference type="SAM" id="MobiDB-lite"/>
    </source>
</evidence>
<dbReference type="AlphaFoldDB" id="A0AAV2FDE2"/>
<evidence type="ECO:0000313" key="2">
    <source>
        <dbReference type="EMBL" id="CAL1396306.1"/>
    </source>
</evidence>
<evidence type="ECO:0000313" key="3">
    <source>
        <dbReference type="Proteomes" id="UP001497516"/>
    </source>
</evidence>
<proteinExistence type="predicted"/>
<organism evidence="2 3">
    <name type="scientific">Linum trigynum</name>
    <dbReference type="NCBI Taxonomy" id="586398"/>
    <lineage>
        <taxon>Eukaryota</taxon>
        <taxon>Viridiplantae</taxon>
        <taxon>Streptophyta</taxon>
        <taxon>Embryophyta</taxon>
        <taxon>Tracheophyta</taxon>
        <taxon>Spermatophyta</taxon>
        <taxon>Magnoliopsida</taxon>
        <taxon>eudicotyledons</taxon>
        <taxon>Gunneridae</taxon>
        <taxon>Pentapetalae</taxon>
        <taxon>rosids</taxon>
        <taxon>fabids</taxon>
        <taxon>Malpighiales</taxon>
        <taxon>Linaceae</taxon>
        <taxon>Linum</taxon>
    </lineage>
</organism>
<dbReference type="EMBL" id="OZ034819">
    <property type="protein sequence ID" value="CAL1396306.1"/>
    <property type="molecule type" value="Genomic_DNA"/>
</dbReference>
<accession>A0AAV2FDE2</accession>
<keyword evidence="3" id="KW-1185">Reference proteome</keyword>
<protein>
    <submittedName>
        <fullName evidence="2">Uncharacterized protein</fullName>
    </submittedName>
</protein>
<reference evidence="2 3" key="1">
    <citation type="submission" date="2024-04" db="EMBL/GenBank/DDBJ databases">
        <authorList>
            <person name="Fracassetti M."/>
        </authorList>
    </citation>
    <scope>NUCLEOTIDE SEQUENCE [LARGE SCALE GENOMIC DNA]</scope>
</reference>
<name>A0AAV2FDE2_9ROSI</name>
<feature type="region of interest" description="Disordered" evidence="1">
    <location>
        <begin position="1"/>
        <end position="49"/>
    </location>
</feature>
<dbReference type="Proteomes" id="UP001497516">
    <property type="component" value="Chromosome 6"/>
</dbReference>
<sequence length="71" mass="7313">MLPIAVTAASRRTSASPPSDPDDDPSPPLRRSRPPRIANHVGSTSAGTRCSLATQGLPVSFASFAARGEVV</sequence>
<gene>
    <name evidence="2" type="ORF">LTRI10_LOCUS36683</name>
</gene>